<keyword evidence="6" id="KW-1185">Reference proteome</keyword>
<keyword evidence="2" id="KW-0812">Transmembrane</keyword>
<keyword evidence="2" id="KW-0472">Membrane</keyword>
<name>A0ABQ8YD00_9EUKA</name>
<dbReference type="InterPro" id="IPR009030">
    <property type="entry name" value="Growth_fac_rcpt_cys_sf"/>
</dbReference>
<evidence type="ECO:0000256" key="1">
    <source>
        <dbReference type="SAM" id="MobiDB-lite"/>
    </source>
</evidence>
<accession>A0ABQ8YD00</accession>
<feature type="domain" description="Tyrosine-protein kinase ephrin type A/B receptor-like" evidence="4">
    <location>
        <begin position="743"/>
        <end position="784"/>
    </location>
</feature>
<organism evidence="5 6">
    <name type="scientific">Anaeramoeba flamelloides</name>
    <dbReference type="NCBI Taxonomy" id="1746091"/>
    <lineage>
        <taxon>Eukaryota</taxon>
        <taxon>Metamonada</taxon>
        <taxon>Anaeramoebidae</taxon>
        <taxon>Anaeramoeba</taxon>
    </lineage>
</organism>
<dbReference type="InterPro" id="IPR006212">
    <property type="entry name" value="Furin_repeat"/>
</dbReference>
<feature type="transmembrane region" description="Helical" evidence="2">
    <location>
        <begin position="1225"/>
        <end position="1242"/>
    </location>
</feature>
<evidence type="ECO:0000313" key="5">
    <source>
        <dbReference type="EMBL" id="KAJ6242480.1"/>
    </source>
</evidence>
<comment type="caution">
    <text evidence="5">The sequence shown here is derived from an EMBL/GenBank/DDBJ whole genome shotgun (WGS) entry which is preliminary data.</text>
</comment>
<dbReference type="Gene3D" id="2.10.50.10">
    <property type="entry name" value="Tumor Necrosis Factor Receptor, subunit A, domain 2"/>
    <property type="match status" value="8"/>
</dbReference>
<feature type="transmembrane region" description="Helical" evidence="2">
    <location>
        <begin position="1149"/>
        <end position="1172"/>
    </location>
</feature>
<feature type="transmembrane region" description="Helical" evidence="2">
    <location>
        <begin position="1093"/>
        <end position="1109"/>
    </location>
</feature>
<feature type="domain" description="Tyrosine-protein kinase ephrin type A/B receptor-like" evidence="4">
    <location>
        <begin position="672"/>
        <end position="720"/>
    </location>
</feature>
<feature type="domain" description="Tyrosine-protein kinase ephrin type A/B receptor-like" evidence="4">
    <location>
        <begin position="567"/>
        <end position="609"/>
    </location>
</feature>
<dbReference type="PANTHER" id="PTHR46967:SF1">
    <property type="entry name" value="KERATIN-ASSOCIATED PROTEIN 16-1-LIKE"/>
    <property type="match status" value="1"/>
</dbReference>
<dbReference type="EMBL" id="JAOAOG010000175">
    <property type="protein sequence ID" value="KAJ6242480.1"/>
    <property type="molecule type" value="Genomic_DNA"/>
</dbReference>
<feature type="region of interest" description="Disordered" evidence="1">
    <location>
        <begin position="1382"/>
        <end position="1402"/>
    </location>
</feature>
<gene>
    <name evidence="5" type="ORF">M0813_22620</name>
</gene>
<dbReference type="CDD" id="cd00185">
    <property type="entry name" value="TNFRSF"/>
    <property type="match status" value="1"/>
</dbReference>
<feature type="domain" description="Tyrosine-protein kinase ephrin type A/B receptor-like" evidence="4">
    <location>
        <begin position="514"/>
        <end position="561"/>
    </location>
</feature>
<feature type="transmembrane region" description="Helical" evidence="2">
    <location>
        <begin position="925"/>
        <end position="942"/>
    </location>
</feature>
<keyword evidence="3" id="KW-0732">Signal</keyword>
<dbReference type="SMART" id="SM00261">
    <property type="entry name" value="FU"/>
    <property type="match status" value="5"/>
</dbReference>
<dbReference type="InterPro" id="IPR011641">
    <property type="entry name" value="Tyr-kin_ephrin_A/B_rcpt-like"/>
</dbReference>
<proteinExistence type="predicted"/>
<evidence type="ECO:0000313" key="6">
    <source>
        <dbReference type="Proteomes" id="UP001150062"/>
    </source>
</evidence>
<evidence type="ECO:0000256" key="2">
    <source>
        <dbReference type="SAM" id="Phobius"/>
    </source>
</evidence>
<feature type="transmembrane region" description="Helical" evidence="2">
    <location>
        <begin position="1009"/>
        <end position="1031"/>
    </location>
</feature>
<dbReference type="SMART" id="SM01411">
    <property type="entry name" value="Ephrin_rec_like"/>
    <property type="match status" value="8"/>
</dbReference>
<reference evidence="5" key="1">
    <citation type="submission" date="2022-08" db="EMBL/GenBank/DDBJ databases">
        <title>Novel sulfate-reducing endosymbionts in the free-living metamonad Anaeramoeba.</title>
        <authorList>
            <person name="Jerlstrom-Hultqvist J."/>
            <person name="Cepicka I."/>
            <person name="Gallot-Lavallee L."/>
            <person name="Salas-Leiva D."/>
            <person name="Curtis B.A."/>
            <person name="Zahonova K."/>
            <person name="Pipaliya S."/>
            <person name="Dacks J."/>
            <person name="Roger A.J."/>
        </authorList>
    </citation>
    <scope>NUCLEOTIDE SEQUENCE</scope>
    <source>
        <strain evidence="5">Schooner1</strain>
    </source>
</reference>
<dbReference type="Proteomes" id="UP001150062">
    <property type="component" value="Unassembled WGS sequence"/>
</dbReference>
<dbReference type="Pfam" id="PF07699">
    <property type="entry name" value="Ephrin_rec_like"/>
    <property type="match status" value="5"/>
</dbReference>
<protein>
    <recommendedName>
        <fullName evidence="4">Tyrosine-protein kinase ephrin type A/B receptor-like domain-containing protein</fullName>
    </recommendedName>
</protein>
<dbReference type="PANTHER" id="PTHR46967">
    <property type="entry name" value="INSULIN-LIKE GROWTH FACTOR BINDING PROTEIN,N-TERMINAL"/>
    <property type="match status" value="1"/>
</dbReference>
<evidence type="ECO:0000259" key="4">
    <source>
        <dbReference type="Pfam" id="PF07699"/>
    </source>
</evidence>
<feature type="transmembrane region" description="Helical" evidence="2">
    <location>
        <begin position="1288"/>
        <end position="1312"/>
    </location>
</feature>
<dbReference type="SUPFAM" id="SSF57184">
    <property type="entry name" value="Growth factor receptor domain"/>
    <property type="match status" value="3"/>
</dbReference>
<evidence type="ECO:0000256" key="3">
    <source>
        <dbReference type="SAM" id="SignalP"/>
    </source>
</evidence>
<feature type="transmembrane region" description="Helical" evidence="2">
    <location>
        <begin position="1198"/>
        <end position="1219"/>
    </location>
</feature>
<feature type="transmembrane region" description="Helical" evidence="2">
    <location>
        <begin position="949"/>
        <end position="969"/>
    </location>
</feature>
<feature type="chain" id="PRO_5046931058" description="Tyrosine-protein kinase ephrin type A/B receptor-like domain-containing protein" evidence="3">
    <location>
        <begin position="21"/>
        <end position="1479"/>
    </location>
</feature>
<feature type="signal peptide" evidence="3">
    <location>
        <begin position="1"/>
        <end position="20"/>
    </location>
</feature>
<sequence length="1479" mass="167469">MKVLIFILFAFCLIFQHTKEDEFYDCEKKKEVRYETESKVSEVTDSSHVMAAIAPIGIDNEKYVVAWESISEKHSITAQIFNSSDGLQITDEFTVDEFFGTSAYIALAPIGTNNEKFVITWQSKGIESESNSNIFAQMFNSLDGEKIDTQLVVSNDSKISHTQPAITAIGANKEKFVIAFGSVSETYDIFFRIYNSTNGKTIGVVNQANVYTDNDQTIPAITATGSNNEFFVIAWQSHGDSISPKWKIRANMFSSTSHNTVGAEFVVSQNSNEFQEYVALASIGTSNDKFVVTWQSYGDEPTKEIFAQVFETYNRKQIGGLLSVNTYTDGDQVFPSVASIGRSGDEKFVITWCSKDQDGSDNGIFAQAFNSTGEFLKIGDEFQVNNFTMKSQMSASIASIGGPDGYDEKFVIVWQSEQEEKSSYDIRTQMFYSTFVCDCATGHFSNLTYHDNCIACSKGEYQNAVGQTQCLVCQEGSYQDERGASGCAKCEPGTFNPYQGSNTSGACQKCSAGGYSDQPGLGKCLKCKPGSYQDEEGASGCAKCDPGMFNPYHASNTSDACQKCSVGEYSDQYGLGQCSKCKPGSYQDEEGASGCAKCDPGTFNPYHASNTSGACQNCSVGEYNAQPGQSQCHECATGEYQDQTGKSECKPCQPGKYQDEQGETQCKNCTIGEFSNKPAQIHCGKCPVGTYSDAYGATECVPCSNGTYNPKEGSTNVQDCLGCEIGTYNDLVKQSSCQQCAMGTYSNQEGLAKCESCPMGTYNPNEGQSVCQSCEPGTYQSKEGEINCRNCEFNTYQPKSGSTKCVYCPMNSETLSTKAQTYMECFCKVGYFGRPGEYCEICPTEGICDTFNQFYPMPRAGYWSSSTNPTQLIKCQIPEACPGYKQDACNEELGYRGYQCTECKSGFFKNQRLCEGCPNNATQRLALIFLIFIAVLLFLLYIAKKATAYFGSFTISFAFLQLIAIVYQLEVNWPQTISITLKTFQIFDFNLDFLATECSFNFDYVEKWYMIQLLPFICLVLFVLVYLLLFLHSKVITRVTKYFNGKNKRRFLYKPSKLVDQKFIYYLKVAKYYLLLPFYQCISKSELNDLKSIFINFFLTLLTLLYLILSQKCLEIFDCEYDTELKQYIFQPDANYICYADHRKWNTLLAFAILFMALYILGIPLLIIILLIKNSKKLTEKQFDLKFGLLCSRYNKSFFFWEIIIMLRKLFLVIFKIFIMDYTQLQLILFIGLIVLSLLVQFKYKPYLNTRHNFLESLQLIISIIILFSALIFNSDELYSNNSIQKNLFKIIIVSIIMMGVFFLILITLMDIHSRLNSSLRKKKIENNSMKEIKLLKALLKKDRKRNNFALLFNWIINLNNAHSKKNFVLLNKIFNRIQNGGNSHSDGEDNKKIKNNKKHDKLNRSQSKNIDLFNQLFRNDVLILFLKWYSKNANIIQKLSIQKLLQNFFQYQYITPWQEQKNNYKKQNKNKIKNKKIN</sequence>
<keyword evidence="2" id="KW-1133">Transmembrane helix</keyword>
<feature type="domain" description="Tyrosine-protein kinase ephrin type A/B receptor-like" evidence="4">
    <location>
        <begin position="442"/>
        <end position="490"/>
    </location>
</feature>
<feature type="transmembrane region" description="Helical" evidence="2">
    <location>
        <begin position="1254"/>
        <end position="1273"/>
    </location>
</feature>